<comment type="caution">
    <text evidence="1">The sequence shown here is derived from an EMBL/GenBank/DDBJ whole genome shotgun (WGS) entry which is preliminary data.</text>
</comment>
<dbReference type="EMBL" id="CAJNJA010100856">
    <property type="protein sequence ID" value="CAE7943983.1"/>
    <property type="molecule type" value="Genomic_DNA"/>
</dbReference>
<reference evidence="1" key="1">
    <citation type="submission" date="2021-02" db="EMBL/GenBank/DDBJ databases">
        <authorList>
            <person name="Dougan E. K."/>
            <person name="Rhodes N."/>
            <person name="Thang M."/>
            <person name="Chan C."/>
        </authorList>
    </citation>
    <scope>NUCLEOTIDE SEQUENCE</scope>
</reference>
<evidence type="ECO:0000313" key="1">
    <source>
        <dbReference type="EMBL" id="CAE7943983.1"/>
    </source>
</evidence>
<name>A0A813CHN9_9DINO</name>
<accession>A0A813CHN9</accession>
<sequence>ELIEAGAGWADKFREVLRGRDLEFCRILTARGMPLTVLPSADSADLIVPPLLEDFPLQVWLQVPGNEDRQTLRNVLHLLLQIQERKIHGTHGHQEAEISAKAAENYMDKWIRVAGCLSRDQGTESTANKLHELGRMHLDAKDLMKAFNSLQHALSMKRSLYGNQNTASIAKTLTLLGQATPATFHNRKFDVHFFRQCLDITVQCLDMYFTKYLPSDDWDEFLSYGVNREYEECMCHLRKYLVSPQV</sequence>
<proteinExistence type="predicted"/>
<dbReference type="Proteomes" id="UP000601435">
    <property type="component" value="Unassembled WGS sequence"/>
</dbReference>
<feature type="non-terminal residue" evidence="1">
    <location>
        <position position="1"/>
    </location>
</feature>
<protein>
    <submittedName>
        <fullName evidence="1">Uncharacterized protein</fullName>
    </submittedName>
</protein>
<feature type="non-terminal residue" evidence="1">
    <location>
        <position position="246"/>
    </location>
</feature>
<dbReference type="AlphaFoldDB" id="A0A813CHN9"/>
<gene>
    <name evidence="1" type="ORF">SNEC2469_LOCUS35230</name>
</gene>
<keyword evidence="2" id="KW-1185">Reference proteome</keyword>
<organism evidence="1 2">
    <name type="scientific">Symbiodinium necroappetens</name>
    <dbReference type="NCBI Taxonomy" id="1628268"/>
    <lineage>
        <taxon>Eukaryota</taxon>
        <taxon>Sar</taxon>
        <taxon>Alveolata</taxon>
        <taxon>Dinophyceae</taxon>
        <taxon>Suessiales</taxon>
        <taxon>Symbiodiniaceae</taxon>
        <taxon>Symbiodinium</taxon>
    </lineage>
</organism>
<evidence type="ECO:0000313" key="2">
    <source>
        <dbReference type="Proteomes" id="UP000601435"/>
    </source>
</evidence>